<dbReference type="FunFam" id="3.40.50.300:FF:000425">
    <property type="entry name" value="Probable ABC transporter, ATP-binding subunit"/>
    <property type="match status" value="1"/>
</dbReference>
<keyword evidence="4 8" id="KW-0547">Nucleotide-binding</keyword>
<keyword evidence="5 8" id="KW-0067">ATP-binding</keyword>
<keyword evidence="12" id="KW-1185">Reference proteome</keyword>
<feature type="domain" description="ABC transporter" evidence="9">
    <location>
        <begin position="2"/>
        <end position="238"/>
    </location>
</feature>
<dbReference type="GO" id="GO:0005524">
    <property type="term" value="F:ATP binding"/>
    <property type="evidence" value="ECO:0007669"/>
    <property type="project" value="UniProtKB-UniRule"/>
</dbReference>
<dbReference type="EC" id="7.6.2.9" evidence="8"/>
<keyword evidence="8" id="KW-0472">Membrane</keyword>
<comment type="catalytic activity">
    <reaction evidence="8">
        <text>a quaternary ammonium(out) + ATP + H2O = a quaternary ammonium(in) + ADP + phosphate + H(+)</text>
        <dbReference type="Rhea" id="RHEA:11036"/>
        <dbReference type="ChEBI" id="CHEBI:15377"/>
        <dbReference type="ChEBI" id="CHEBI:15378"/>
        <dbReference type="ChEBI" id="CHEBI:30616"/>
        <dbReference type="ChEBI" id="CHEBI:35267"/>
        <dbReference type="ChEBI" id="CHEBI:43474"/>
        <dbReference type="ChEBI" id="CHEBI:456216"/>
    </reaction>
</comment>
<gene>
    <name evidence="11" type="ORF">CDO51_03355</name>
</gene>
<keyword evidence="8" id="KW-1003">Cell membrane</keyword>
<dbReference type="InterPro" id="IPR003439">
    <property type="entry name" value="ABC_transporter-like_ATP-bd"/>
</dbReference>
<evidence type="ECO:0000256" key="1">
    <source>
        <dbReference type="ARBA" id="ARBA00005417"/>
    </source>
</evidence>
<dbReference type="OrthoDB" id="9780431at2"/>
<dbReference type="Pfam" id="PF00571">
    <property type="entry name" value="CBS"/>
    <property type="match status" value="1"/>
</dbReference>
<dbReference type="SMART" id="SM00382">
    <property type="entry name" value="AAA"/>
    <property type="match status" value="1"/>
</dbReference>
<dbReference type="PANTHER" id="PTHR43117">
    <property type="entry name" value="OSMOPROTECTANT IMPORT ATP-BINDING PROTEIN OSMV"/>
    <property type="match status" value="1"/>
</dbReference>
<feature type="domain" description="CBS" evidence="10">
    <location>
        <begin position="312"/>
        <end position="368"/>
    </location>
</feature>
<dbReference type="InterPro" id="IPR005892">
    <property type="entry name" value="Gly-betaine_transp_ATP-bd"/>
</dbReference>
<dbReference type="GO" id="GO:0016887">
    <property type="term" value="F:ATP hydrolysis activity"/>
    <property type="evidence" value="ECO:0007669"/>
    <property type="project" value="UniProtKB-UniRule"/>
</dbReference>
<evidence type="ECO:0000256" key="5">
    <source>
        <dbReference type="ARBA" id="ARBA00022840"/>
    </source>
</evidence>
<proteinExistence type="inferred from homology"/>
<comment type="subunit">
    <text evidence="8">The complex is probably composed of two ATP-binding proteins, two transmembrane proteins and a solute-binding protein.</text>
</comment>
<comment type="caution">
    <text evidence="11">The sequence shown here is derived from an EMBL/GenBank/DDBJ whole genome shotgun (WGS) entry which is preliminary data.</text>
</comment>
<dbReference type="InterPro" id="IPR046342">
    <property type="entry name" value="CBS_dom_sf"/>
</dbReference>
<dbReference type="InterPro" id="IPR000644">
    <property type="entry name" value="CBS_dom"/>
</dbReference>
<keyword evidence="8" id="KW-0997">Cell inner membrane</keyword>
<dbReference type="Proteomes" id="UP000214588">
    <property type="component" value="Unassembled WGS sequence"/>
</dbReference>
<dbReference type="GO" id="GO:0031460">
    <property type="term" value="P:glycine betaine transport"/>
    <property type="evidence" value="ECO:0007669"/>
    <property type="project" value="InterPro"/>
</dbReference>
<dbReference type="Gene3D" id="3.10.580.10">
    <property type="entry name" value="CBS-domain"/>
    <property type="match status" value="1"/>
</dbReference>
<dbReference type="InterPro" id="IPR027417">
    <property type="entry name" value="P-loop_NTPase"/>
</dbReference>
<dbReference type="Gene3D" id="3.40.50.300">
    <property type="entry name" value="P-loop containing nucleotide triphosphate hydrolases"/>
    <property type="match status" value="1"/>
</dbReference>
<dbReference type="CDD" id="cd02205">
    <property type="entry name" value="CBS_pair_SF"/>
    <property type="match status" value="1"/>
</dbReference>
<comment type="subcellular location">
    <subcellularLocation>
        <location evidence="8">Cell inner membrane</location>
        <topology evidence="8">Peripheral membrane protein</topology>
    </subcellularLocation>
</comment>
<dbReference type="EMBL" id="NIQC01000004">
    <property type="protein sequence ID" value="OWZ84548.1"/>
    <property type="molecule type" value="Genomic_DNA"/>
</dbReference>
<dbReference type="SUPFAM" id="SSF54631">
    <property type="entry name" value="CBS-domain pair"/>
    <property type="match status" value="1"/>
</dbReference>
<evidence type="ECO:0000313" key="11">
    <source>
        <dbReference type="EMBL" id="OWZ84548.1"/>
    </source>
</evidence>
<dbReference type="GO" id="GO:0005886">
    <property type="term" value="C:plasma membrane"/>
    <property type="evidence" value="ECO:0007669"/>
    <property type="project" value="UniProtKB-SubCell"/>
</dbReference>
<keyword evidence="3" id="KW-0677">Repeat</keyword>
<dbReference type="InterPro" id="IPR017871">
    <property type="entry name" value="ABC_transporter-like_CS"/>
</dbReference>
<dbReference type="PROSITE" id="PS50893">
    <property type="entry name" value="ABC_TRANSPORTER_2"/>
    <property type="match status" value="1"/>
</dbReference>
<dbReference type="RefSeq" id="WP_089022878.1">
    <property type="nucleotide sequence ID" value="NZ_NIQC01000004.1"/>
</dbReference>
<evidence type="ECO:0000256" key="3">
    <source>
        <dbReference type="ARBA" id="ARBA00022737"/>
    </source>
</evidence>
<evidence type="ECO:0000256" key="6">
    <source>
        <dbReference type="ARBA" id="ARBA00023122"/>
    </source>
</evidence>
<dbReference type="PROSITE" id="PS51371">
    <property type="entry name" value="CBS"/>
    <property type="match status" value="1"/>
</dbReference>
<evidence type="ECO:0000313" key="12">
    <source>
        <dbReference type="Proteomes" id="UP000214588"/>
    </source>
</evidence>
<evidence type="ECO:0000256" key="7">
    <source>
        <dbReference type="PROSITE-ProRule" id="PRU00703"/>
    </source>
</evidence>
<dbReference type="SMART" id="SM00116">
    <property type="entry name" value="CBS"/>
    <property type="match status" value="1"/>
</dbReference>
<dbReference type="SUPFAM" id="SSF52540">
    <property type="entry name" value="P-loop containing nucleoside triphosphate hydrolases"/>
    <property type="match status" value="1"/>
</dbReference>
<dbReference type="PANTHER" id="PTHR43117:SF4">
    <property type="entry name" value="OSMOPROTECTANT IMPORT ATP-BINDING PROTEIN OSMV"/>
    <property type="match status" value="1"/>
</dbReference>
<keyword evidence="2 8" id="KW-0813">Transport</keyword>
<protein>
    <recommendedName>
        <fullName evidence="8">Quaternary amine transport ATP-binding protein</fullName>
        <ecNumber evidence="8">7.6.2.9</ecNumber>
    </recommendedName>
</protein>
<accession>A0A226BZR9</accession>
<organism evidence="11 12">
    <name type="scientific">Natranaerobius trueperi</name>
    <dbReference type="NCBI Taxonomy" id="759412"/>
    <lineage>
        <taxon>Bacteria</taxon>
        <taxon>Bacillati</taxon>
        <taxon>Bacillota</taxon>
        <taxon>Clostridia</taxon>
        <taxon>Natranaerobiales</taxon>
        <taxon>Natranaerobiaceae</taxon>
        <taxon>Natranaerobius</taxon>
    </lineage>
</organism>
<dbReference type="GO" id="GO:0006865">
    <property type="term" value="P:amino acid transport"/>
    <property type="evidence" value="ECO:0007669"/>
    <property type="project" value="UniProtKB-UniRule"/>
</dbReference>
<evidence type="ECO:0000256" key="2">
    <source>
        <dbReference type="ARBA" id="ARBA00022448"/>
    </source>
</evidence>
<evidence type="ECO:0000256" key="8">
    <source>
        <dbReference type="RuleBase" id="RU369116"/>
    </source>
</evidence>
<dbReference type="PROSITE" id="PS00211">
    <property type="entry name" value="ABC_TRANSPORTER_1"/>
    <property type="match status" value="1"/>
</dbReference>
<keyword evidence="6 7" id="KW-0129">CBS domain</keyword>
<comment type="similarity">
    <text evidence="1 8">Belongs to the ABC transporter superfamily.</text>
</comment>
<dbReference type="GO" id="GO:0015418">
    <property type="term" value="F:ABC-type quaternary ammonium compound transporting activity"/>
    <property type="evidence" value="ECO:0007669"/>
    <property type="project" value="UniProtKB-EC"/>
</dbReference>
<evidence type="ECO:0000259" key="10">
    <source>
        <dbReference type="PROSITE" id="PS51371"/>
    </source>
</evidence>
<name>A0A226BZR9_9FIRM</name>
<dbReference type="Pfam" id="PF00005">
    <property type="entry name" value="ABC_tran"/>
    <property type="match status" value="1"/>
</dbReference>
<dbReference type="AlphaFoldDB" id="A0A226BZR9"/>
<dbReference type="NCBIfam" id="TIGR01186">
    <property type="entry name" value="proV"/>
    <property type="match status" value="1"/>
</dbReference>
<sequence length="368" mass="41787">MIEFRNVTKYFPRSTEPAVNNLTLNIPKGQLTVLVGPSGCGKTTTMKMVNRICEVTEGTIYVDGNDIYKMDSIQLRLNIGYVIQEIGLFPHMTIKDNVATVLYEKKWPKDKINERVDQLLNLMSLDPEVYKDRKPSSLSGGQRQRVGVARAMASNPPIMLMDEPFAAVDPITRERLQNEFLELQNKMKKTIIFVTHDINEAIKMGDKIAVMKEGEIIQYDTPKKLLQSPKTEFVRNLVGSNPSIKSLSLIKARDIDFKIAPTIQFKNKVSEVKEKLENNDLNIAVVKEHEQVCGFISNLDVLNFENSAVEEIYRKYPCLIKDDDSLSKVLSIMLDYNIYHVAVVDYQNKFSGVITIQDIFRAVGSNES</sequence>
<dbReference type="InterPro" id="IPR003593">
    <property type="entry name" value="AAA+_ATPase"/>
</dbReference>
<evidence type="ECO:0000259" key="9">
    <source>
        <dbReference type="PROSITE" id="PS50893"/>
    </source>
</evidence>
<reference evidence="11 12" key="1">
    <citation type="submission" date="2017-06" db="EMBL/GenBank/DDBJ databases">
        <title>Draft Genome Sequence of Natranaerobius trueperi halophilic, alkalithermophilic bacteria from soda lakes.</title>
        <authorList>
            <person name="Zhao B."/>
        </authorList>
    </citation>
    <scope>NUCLEOTIDE SEQUENCE [LARGE SCALE GENOMIC DNA]</scope>
    <source>
        <strain evidence="11 12">DSM 18760</strain>
    </source>
</reference>
<evidence type="ECO:0000256" key="4">
    <source>
        <dbReference type="ARBA" id="ARBA00022741"/>
    </source>
</evidence>